<dbReference type="AlphaFoldDB" id="A0A1X9SSM5"/>
<evidence type="ECO:0000313" key="2">
    <source>
        <dbReference type="Proteomes" id="UP000194309"/>
    </source>
</evidence>
<evidence type="ECO:0000313" key="1">
    <source>
        <dbReference type="EMBL" id="ARQ99269.1"/>
    </source>
</evidence>
<dbReference type="KEGG" id="cdev:CIGN_0989"/>
<protein>
    <submittedName>
        <fullName evidence="1">Glycosyltransferase, family 1</fullName>
    </submittedName>
</protein>
<dbReference type="Gene3D" id="3.40.50.2000">
    <property type="entry name" value="Glycogen Phosphorylase B"/>
    <property type="match status" value="2"/>
</dbReference>
<dbReference type="STRING" id="1660064.CIGN_0989"/>
<dbReference type="Proteomes" id="UP000194309">
    <property type="component" value="Chromosome"/>
</dbReference>
<keyword evidence="2" id="KW-1185">Reference proteome</keyword>
<dbReference type="SUPFAM" id="SSF53756">
    <property type="entry name" value="UDP-Glycosyltransferase/glycogen phosphorylase"/>
    <property type="match status" value="2"/>
</dbReference>
<accession>A0A1X9SSM5</accession>
<name>A0A1X9SSM5_9BACT</name>
<sequence length="843" mass="98680">MNIDNRDVVNIDDATKIDQLQREILRLEKELEDYKGARLKYKRLATRLQKELEDYKGARLKYKRLASSWEFKYNKLNNSTLIKISRLLKKPFNNKLFKKRSKHIKLELSKKDNIPSIKLDYDNVAFEKLQNFGNKDKPVILIYGDISLNVVDGSSIWLSNIYNLAISACDVILLSKQNIQSNLITSNFIKNDNQSIVLEPKDFGESEFNIENAIKALVAIDSFVPNIQLLVTRGLELNVAICSNNVFKYRLVPYLTDFYTITNKGLEYKDDIENKLDLIAKQAKIWLFQTPNIQNEVEKILGYKLNSINFAPVIPKTKNYQTVKNDVITIAYGGKIQPDWGILELIKECKELISLGYKLKLVIVSSKISAKSDIVNDKNFIQNINKLLSEPFVEYIDKANQEKTLEILSKADILYGFRPKYFEEHTLELSTKILEAVALYKPIICYPNDINIELFGKDYRYFIHDIYELVNILQMDNFDIDKNIYDSIIKKYSFDYRKDSFKQFLIDSKDKRLLCMAGHDFKFIDHFYSYMKASGYRINKDVWEWGECKNEMRSKYHLQVSDTIFCEWGLANAVWYSNNNSNNKKIYVRVHAQEIREKARKFGFRINSSNITNFIFVSARVRDEYIKMFNLEKSKTSVIPNYELNDDFFINNNKKLGINLGMVGITPQSKRLDRAVDLIQNLLTIYPDAKLYIKGHRPEQYEWMHAPGRIKELEYYNQQYQRINDNEALKNAVIFDGFGNDMSRWYQKIDFILSPSDFESFHYALADGVASGCLPVVWNWDEASVLYDGSWIVNDDTEAVEKIKSYLNADNIDEIRNNNRKLIIQRYGYQKVFNQIRKAIYES</sequence>
<proteinExistence type="predicted"/>
<gene>
    <name evidence="1" type="ORF">CIGN_0989</name>
</gene>
<organism evidence="1 2">
    <name type="scientific">Campylobacter devanensis</name>
    <dbReference type="NCBI Taxonomy" id="3161138"/>
    <lineage>
        <taxon>Bacteria</taxon>
        <taxon>Pseudomonadati</taxon>
        <taxon>Campylobacterota</taxon>
        <taxon>Epsilonproteobacteria</taxon>
        <taxon>Campylobacterales</taxon>
        <taxon>Campylobacteraceae</taxon>
        <taxon>Campylobacter</taxon>
    </lineage>
</organism>
<dbReference type="Pfam" id="PF13692">
    <property type="entry name" value="Glyco_trans_1_4"/>
    <property type="match status" value="1"/>
</dbReference>
<accession>A0A381D9T4</accession>
<dbReference type="CDD" id="cd03801">
    <property type="entry name" value="GT4_PimA-like"/>
    <property type="match status" value="1"/>
</dbReference>
<dbReference type="EMBL" id="CP018788">
    <property type="protein sequence ID" value="ARQ99269.1"/>
    <property type="molecule type" value="Genomic_DNA"/>
</dbReference>
<dbReference type="PANTHER" id="PTHR12526">
    <property type="entry name" value="GLYCOSYLTRANSFERASE"/>
    <property type="match status" value="1"/>
</dbReference>
<dbReference type="PANTHER" id="PTHR12526:SF630">
    <property type="entry name" value="GLYCOSYLTRANSFERASE"/>
    <property type="match status" value="1"/>
</dbReference>
<dbReference type="OrthoDB" id="433681at2"/>
<reference evidence="1 2" key="1">
    <citation type="journal article" date="2017" name="Genome Biol. Evol.">
        <title>Comparative Genomic Analysis Identifies a Campylobacter Clade Deficient in Selenium Metabolism.</title>
        <authorList>
            <person name="Miller W.G."/>
            <person name="Yee E."/>
            <person name="Lopes B.S."/>
            <person name="Chapman M.H."/>
            <person name="Huynh S."/>
            <person name="Bono J.L."/>
            <person name="Parker C.T."/>
            <person name="Strachan N.J.C."/>
            <person name="Forbes K.J."/>
        </authorList>
    </citation>
    <scope>NUCLEOTIDE SEQUENCE [LARGE SCALE GENOMIC DNA]</scope>
    <source>
        <strain evidence="1 2">NCTC 13003</strain>
    </source>
</reference>